<dbReference type="Proteomes" id="UP000746918">
    <property type="component" value="Unassembled WGS sequence"/>
</dbReference>
<keyword evidence="1" id="KW-0449">Lipoprotein</keyword>
<dbReference type="NCBIfam" id="NF033894">
    <property type="entry name" value="Eex_IncN"/>
    <property type="match status" value="1"/>
</dbReference>
<dbReference type="RefSeq" id="WP_220716516.1">
    <property type="nucleotide sequence ID" value="NZ_JAIFRO010000001.1"/>
</dbReference>
<evidence type="ECO:0000313" key="1">
    <source>
        <dbReference type="EMBL" id="MBX4335209.1"/>
    </source>
</evidence>
<reference evidence="1 2" key="1">
    <citation type="submission" date="2021-08" db="EMBL/GenBank/DDBJ databases">
        <title>Bartonella raoulti 094 sp. nov.</title>
        <authorList>
            <person name="Zgheib R."/>
            <person name="Hammoud A."/>
        </authorList>
    </citation>
    <scope>NUCLEOTIDE SEQUENCE [LARGE SCALE GENOMIC DNA]</scope>
    <source>
        <strain evidence="1 2">094</strain>
    </source>
</reference>
<dbReference type="EMBL" id="JAIFRO010000001">
    <property type="protein sequence ID" value="MBX4335209.1"/>
    <property type="molecule type" value="Genomic_DNA"/>
</dbReference>
<protein>
    <submittedName>
        <fullName evidence="1">EexN family lipoprotein</fullName>
    </submittedName>
</protein>
<organism evidence="1 2">
    <name type="scientific">Bartonella raoultii</name>
    <dbReference type="NCBI Taxonomy" id="1457020"/>
    <lineage>
        <taxon>Bacteria</taxon>
        <taxon>Pseudomonadati</taxon>
        <taxon>Pseudomonadota</taxon>
        <taxon>Alphaproteobacteria</taxon>
        <taxon>Hyphomicrobiales</taxon>
        <taxon>Bartonellaceae</taxon>
        <taxon>Bartonella</taxon>
    </lineage>
</organism>
<gene>
    <name evidence="1" type="ORF">K3248_01075</name>
</gene>
<name>A0ABS7I3H4_9HYPH</name>
<comment type="caution">
    <text evidence="1">The sequence shown here is derived from an EMBL/GenBank/DDBJ whole genome shotgun (WGS) entry which is preliminary data.</text>
</comment>
<proteinExistence type="predicted"/>
<evidence type="ECO:0000313" key="2">
    <source>
        <dbReference type="Proteomes" id="UP000746918"/>
    </source>
</evidence>
<dbReference type="InterPro" id="IPR047937">
    <property type="entry name" value="Eex_IncN-like"/>
</dbReference>
<accession>A0ABS7I3H4</accession>
<sequence>MNKVLIVTLLFCTGFALVGCEKTHSVEEFKNDKELFKEWEKKCDEMGPSSLEKSKNCRNAAQAYMELFIGR</sequence>
<dbReference type="PROSITE" id="PS51257">
    <property type="entry name" value="PROKAR_LIPOPROTEIN"/>
    <property type="match status" value="1"/>
</dbReference>
<keyword evidence="2" id="KW-1185">Reference proteome</keyword>